<keyword evidence="1" id="KW-0472">Membrane</keyword>
<protein>
    <submittedName>
        <fullName evidence="4">Thermopsin</fullName>
    </submittedName>
</protein>
<dbReference type="AlphaFoldDB" id="A0A182E097"/>
<dbReference type="EMBL" id="UYRW01000169">
    <property type="protein sequence ID" value="VDK64019.1"/>
    <property type="molecule type" value="Genomic_DNA"/>
</dbReference>
<reference evidence="2 3" key="2">
    <citation type="submission" date="2018-08" db="EMBL/GenBank/DDBJ databases">
        <authorList>
            <person name="Laetsch R D."/>
            <person name="Stevens L."/>
            <person name="Kumar S."/>
            <person name="Blaxter L. M."/>
        </authorList>
    </citation>
    <scope>NUCLEOTIDE SEQUENCE [LARGE SCALE GENOMIC DNA]</scope>
</reference>
<gene>
    <name evidence="2" type="ORF">NOO_LOCUS1370</name>
</gene>
<feature type="transmembrane region" description="Helical" evidence="1">
    <location>
        <begin position="340"/>
        <end position="361"/>
    </location>
</feature>
<keyword evidence="1" id="KW-1133">Transmembrane helix</keyword>
<sequence>MVTAKYSISAPSCPGSITTVYFLPMSNTMTINVTGGIGDKLFTKLFSPKLENGNLTAIQTSKNLTLIATANASFTVIVAVHGLSSGLYDAKTDSGIYMPTPLPNSVVDETGNFLSYYISNIYQEVKFEGYGQSAGFNSSSAMLQVLRFGGYGISLFNGSFLDLVTAWSQFVTGISTFFVPSNQNIVTIIGNSETTVSMLTGRRVPNQLVWIWVPIPFYDGVFYYTVASLLSGYYAVTSNGSYTIFISGMQGDATYGFVTAYNHQTSKPLPEIKTTVLPTTTTEIPPTTTTEIPTSSTAATEITTALSTVTTETTMVSSPITTETTTMSVISTTTESKKEASMGALFSAGLLMSTILFWLIYY</sequence>
<evidence type="ECO:0000313" key="3">
    <source>
        <dbReference type="Proteomes" id="UP000271087"/>
    </source>
</evidence>
<name>A0A182E097_ONCOC</name>
<dbReference type="OrthoDB" id="5868818at2759"/>
<evidence type="ECO:0000256" key="1">
    <source>
        <dbReference type="SAM" id="Phobius"/>
    </source>
</evidence>
<evidence type="ECO:0000313" key="2">
    <source>
        <dbReference type="EMBL" id="VDK64019.1"/>
    </source>
</evidence>
<reference evidence="4" key="1">
    <citation type="submission" date="2016-06" db="UniProtKB">
        <authorList>
            <consortium name="WormBaseParasite"/>
        </authorList>
    </citation>
    <scope>IDENTIFICATION</scope>
</reference>
<accession>A0A182E097</accession>
<evidence type="ECO:0000313" key="4">
    <source>
        <dbReference type="WBParaSite" id="nOo.2.0.1.t01370-RA"/>
    </source>
</evidence>
<keyword evidence="3" id="KW-1185">Reference proteome</keyword>
<dbReference type="Proteomes" id="UP000271087">
    <property type="component" value="Unassembled WGS sequence"/>
</dbReference>
<dbReference type="WBParaSite" id="nOo.2.0.1.t01370-RA">
    <property type="protein sequence ID" value="nOo.2.0.1.t01370-RA"/>
    <property type="gene ID" value="nOo.2.0.1.g01370"/>
</dbReference>
<organism evidence="4">
    <name type="scientific">Onchocerca ochengi</name>
    <name type="common">Filarial nematode worm</name>
    <dbReference type="NCBI Taxonomy" id="42157"/>
    <lineage>
        <taxon>Eukaryota</taxon>
        <taxon>Metazoa</taxon>
        <taxon>Ecdysozoa</taxon>
        <taxon>Nematoda</taxon>
        <taxon>Chromadorea</taxon>
        <taxon>Rhabditida</taxon>
        <taxon>Spirurina</taxon>
        <taxon>Spiruromorpha</taxon>
        <taxon>Filarioidea</taxon>
        <taxon>Onchocercidae</taxon>
        <taxon>Onchocerca</taxon>
    </lineage>
</organism>
<proteinExistence type="predicted"/>
<keyword evidence="1" id="KW-0812">Transmembrane</keyword>